<evidence type="ECO:0000313" key="2">
    <source>
        <dbReference type="Proteomes" id="UP000193804"/>
    </source>
</evidence>
<proteinExistence type="predicted"/>
<evidence type="ECO:0000313" key="1">
    <source>
        <dbReference type="EMBL" id="SMG48500.1"/>
    </source>
</evidence>
<organism evidence="1 2">
    <name type="scientific">Marivirga sericea</name>
    <dbReference type="NCBI Taxonomy" id="1028"/>
    <lineage>
        <taxon>Bacteria</taxon>
        <taxon>Pseudomonadati</taxon>
        <taxon>Bacteroidota</taxon>
        <taxon>Cytophagia</taxon>
        <taxon>Cytophagales</taxon>
        <taxon>Marivirgaceae</taxon>
        <taxon>Marivirga</taxon>
    </lineage>
</organism>
<protein>
    <submittedName>
        <fullName evidence="1">Uncharacterized protein</fullName>
    </submittedName>
</protein>
<dbReference type="AlphaFoldDB" id="A0A1X7L423"/>
<dbReference type="RefSeq" id="WP_085518619.1">
    <property type="nucleotide sequence ID" value="NZ_FXAW01000008.1"/>
</dbReference>
<gene>
    <name evidence="1" type="ORF">SAMN05661096_03485</name>
</gene>
<accession>A0A1X7L423</accession>
<dbReference type="Proteomes" id="UP000193804">
    <property type="component" value="Unassembled WGS sequence"/>
</dbReference>
<sequence>MVCSRTYSVSANNDALSFSPVGTELLAIISDVRFTLTYGALYPKMTDVAGAITLIFSKLIMINCRKYFTASEF</sequence>
<name>A0A1X7L423_9BACT</name>
<keyword evidence="2" id="KW-1185">Reference proteome</keyword>
<dbReference type="EMBL" id="FXAW01000008">
    <property type="protein sequence ID" value="SMG48500.1"/>
    <property type="molecule type" value="Genomic_DNA"/>
</dbReference>
<reference evidence="2" key="1">
    <citation type="submission" date="2017-04" db="EMBL/GenBank/DDBJ databases">
        <authorList>
            <person name="Varghese N."/>
            <person name="Submissions S."/>
        </authorList>
    </citation>
    <scope>NUCLEOTIDE SEQUENCE [LARGE SCALE GENOMIC DNA]</scope>
    <source>
        <strain evidence="2">DSM 4125</strain>
    </source>
</reference>